<name>A0AAW1ICS8_POPJA</name>
<protein>
    <submittedName>
        <fullName evidence="2">Uncharacterized protein</fullName>
    </submittedName>
</protein>
<reference evidence="2 3" key="1">
    <citation type="journal article" date="2024" name="BMC Genomics">
        <title>De novo assembly and annotation of Popillia japonica's genome with initial clues to its potential as an invasive pest.</title>
        <authorList>
            <person name="Cucini C."/>
            <person name="Boschi S."/>
            <person name="Funari R."/>
            <person name="Cardaioli E."/>
            <person name="Iannotti N."/>
            <person name="Marturano G."/>
            <person name="Paoli F."/>
            <person name="Bruttini M."/>
            <person name="Carapelli A."/>
            <person name="Frati F."/>
            <person name="Nardi F."/>
        </authorList>
    </citation>
    <scope>NUCLEOTIDE SEQUENCE [LARGE SCALE GENOMIC DNA]</scope>
    <source>
        <strain evidence="2">DMR45628</strain>
    </source>
</reference>
<dbReference type="EMBL" id="JASPKY010000666">
    <property type="protein sequence ID" value="KAK9687033.1"/>
    <property type="molecule type" value="Genomic_DNA"/>
</dbReference>
<evidence type="ECO:0000256" key="1">
    <source>
        <dbReference type="SAM" id="MobiDB-lite"/>
    </source>
</evidence>
<sequence>MQSAEGRALETDRQGTHARLGEKGECRCSNAEMEFWSCIRTLISGIRDELVARVKWTRMRNLIGYYTSYTLRGYDYNVIDYNNV</sequence>
<evidence type="ECO:0000313" key="3">
    <source>
        <dbReference type="Proteomes" id="UP001458880"/>
    </source>
</evidence>
<keyword evidence="3" id="KW-1185">Reference proteome</keyword>
<dbReference type="AlphaFoldDB" id="A0AAW1ICS8"/>
<evidence type="ECO:0000313" key="2">
    <source>
        <dbReference type="EMBL" id="KAK9687033.1"/>
    </source>
</evidence>
<accession>A0AAW1ICS8</accession>
<gene>
    <name evidence="2" type="ORF">QE152_g36756</name>
</gene>
<organism evidence="2 3">
    <name type="scientific">Popillia japonica</name>
    <name type="common">Japanese beetle</name>
    <dbReference type="NCBI Taxonomy" id="7064"/>
    <lineage>
        <taxon>Eukaryota</taxon>
        <taxon>Metazoa</taxon>
        <taxon>Ecdysozoa</taxon>
        <taxon>Arthropoda</taxon>
        <taxon>Hexapoda</taxon>
        <taxon>Insecta</taxon>
        <taxon>Pterygota</taxon>
        <taxon>Neoptera</taxon>
        <taxon>Endopterygota</taxon>
        <taxon>Coleoptera</taxon>
        <taxon>Polyphaga</taxon>
        <taxon>Scarabaeiformia</taxon>
        <taxon>Scarabaeidae</taxon>
        <taxon>Rutelinae</taxon>
        <taxon>Popillia</taxon>
    </lineage>
</organism>
<feature type="compositionally biased region" description="Basic and acidic residues" evidence="1">
    <location>
        <begin position="7"/>
        <end position="22"/>
    </location>
</feature>
<comment type="caution">
    <text evidence="2">The sequence shown here is derived from an EMBL/GenBank/DDBJ whole genome shotgun (WGS) entry which is preliminary data.</text>
</comment>
<proteinExistence type="predicted"/>
<feature type="region of interest" description="Disordered" evidence="1">
    <location>
        <begin position="1"/>
        <end position="22"/>
    </location>
</feature>
<dbReference type="Proteomes" id="UP001458880">
    <property type="component" value="Unassembled WGS sequence"/>
</dbReference>